<dbReference type="PANTHER" id="PTHR43785:SF2">
    <property type="entry name" value="TYPE-1 GLUTAMINE SYNTHETASE 1"/>
    <property type="match status" value="1"/>
</dbReference>
<reference evidence="5" key="1">
    <citation type="submission" date="2022-10" db="EMBL/GenBank/DDBJ databases">
        <title>Fusarium specimens isolated from Avocado Roots.</title>
        <authorList>
            <person name="Stajich J."/>
            <person name="Roper C."/>
            <person name="Heimlech-Rivalta G."/>
        </authorList>
    </citation>
    <scope>NUCLEOTIDE SEQUENCE</scope>
    <source>
        <strain evidence="5">CF00143</strain>
    </source>
</reference>
<proteinExistence type="inferred from homology"/>
<name>A0A9W8PSP9_9HYPO</name>
<comment type="caution">
    <text evidence="5">The sequence shown here is derived from an EMBL/GenBank/DDBJ whole genome shotgun (WGS) entry which is preliminary data.</text>
</comment>
<dbReference type="PROSITE" id="PS51987">
    <property type="entry name" value="GS_CATALYTIC"/>
    <property type="match status" value="1"/>
</dbReference>
<dbReference type="GO" id="GO:0004356">
    <property type="term" value="F:glutamine synthetase activity"/>
    <property type="evidence" value="ECO:0007669"/>
    <property type="project" value="InterPro"/>
</dbReference>
<evidence type="ECO:0000313" key="5">
    <source>
        <dbReference type="EMBL" id="KAJ4015402.1"/>
    </source>
</evidence>
<gene>
    <name evidence="5" type="ORF">NW766_005744</name>
</gene>
<dbReference type="OrthoDB" id="3364440at2759"/>
<accession>A0A9W8PSP9</accession>
<keyword evidence="1" id="KW-0436">Ligase</keyword>
<dbReference type="SUPFAM" id="SSF55931">
    <property type="entry name" value="Glutamine synthetase/guanido kinase"/>
    <property type="match status" value="1"/>
</dbReference>
<dbReference type="SMART" id="SM01230">
    <property type="entry name" value="Gln-synt_C"/>
    <property type="match status" value="1"/>
</dbReference>
<dbReference type="PANTHER" id="PTHR43785">
    <property type="entry name" value="GAMMA-GLUTAMYLPUTRESCINE SYNTHETASE"/>
    <property type="match status" value="1"/>
</dbReference>
<evidence type="ECO:0000256" key="1">
    <source>
        <dbReference type="ARBA" id="ARBA00022598"/>
    </source>
</evidence>
<dbReference type="InterPro" id="IPR008146">
    <property type="entry name" value="Gln_synth_cat_dom"/>
</dbReference>
<dbReference type="AlphaFoldDB" id="A0A9W8PSP9"/>
<feature type="domain" description="GS catalytic" evidence="4">
    <location>
        <begin position="124"/>
        <end position="445"/>
    </location>
</feature>
<sequence length="445" mass="50167">MSSDLLIARRYGQEHIADKFFQKYESVKYVRLQWLDYSGVLRTRIITLATAKKVASGKLRYSLAENCIVIPISTAPACFPDGIEEWMLLPDWDSVRLCGYRDTDATVQCFLAQMGLEDPFARCPRHLLSGAVEKLESGSESPWVRFEIEFVLLDENQVAARSMDQTVGYSMTAGLRTKNLDVMEEIVNALDLSGVETHHFHIEGLHQFTIALSSLPLMEAVDSLMVAQETVRAITLRHGLRATLAPKPILKGPKNGLHACMSFRHMTEELGCEFLAGTLAKLRALCAFGLANFDSYERVTRDCADAWATFGTGNKDLPIRKVNIHSWEFRALDATANTYIFMAVLLFSGLSGLGAELQLNPQDYQILPSILPYRKVKRHSGEPGVTESMPSDLAESLAALKEDKDIKKWVGKELLTQYLRVKEKEVEYFGKMTEEERRLKFTSYF</sequence>
<dbReference type="EMBL" id="JAPDHF010000007">
    <property type="protein sequence ID" value="KAJ4015402.1"/>
    <property type="molecule type" value="Genomic_DNA"/>
</dbReference>
<dbReference type="Pfam" id="PF00120">
    <property type="entry name" value="Gln-synt_C"/>
    <property type="match status" value="1"/>
</dbReference>
<protein>
    <recommendedName>
        <fullName evidence="4">GS catalytic domain-containing protein</fullName>
    </recommendedName>
</protein>
<dbReference type="InterPro" id="IPR014746">
    <property type="entry name" value="Gln_synth/guanido_kin_cat_dom"/>
</dbReference>
<evidence type="ECO:0000313" key="6">
    <source>
        <dbReference type="Proteomes" id="UP001152130"/>
    </source>
</evidence>
<comment type="similarity">
    <text evidence="2 3">Belongs to the glutamine synthetase family.</text>
</comment>
<evidence type="ECO:0000259" key="4">
    <source>
        <dbReference type="PROSITE" id="PS51987"/>
    </source>
</evidence>
<organism evidence="5 6">
    <name type="scientific">Fusarium irregulare</name>
    <dbReference type="NCBI Taxonomy" id="2494466"/>
    <lineage>
        <taxon>Eukaryota</taxon>
        <taxon>Fungi</taxon>
        <taxon>Dikarya</taxon>
        <taxon>Ascomycota</taxon>
        <taxon>Pezizomycotina</taxon>
        <taxon>Sordariomycetes</taxon>
        <taxon>Hypocreomycetidae</taxon>
        <taxon>Hypocreales</taxon>
        <taxon>Nectriaceae</taxon>
        <taxon>Fusarium</taxon>
        <taxon>Fusarium incarnatum-equiseti species complex</taxon>
    </lineage>
</organism>
<evidence type="ECO:0000256" key="2">
    <source>
        <dbReference type="PROSITE-ProRule" id="PRU01331"/>
    </source>
</evidence>
<dbReference type="Gene3D" id="3.30.590.10">
    <property type="entry name" value="Glutamine synthetase/guanido kinase, catalytic domain"/>
    <property type="match status" value="1"/>
</dbReference>
<dbReference type="Proteomes" id="UP001152130">
    <property type="component" value="Unassembled WGS sequence"/>
</dbReference>
<keyword evidence="6" id="KW-1185">Reference proteome</keyword>
<evidence type="ECO:0000256" key="3">
    <source>
        <dbReference type="RuleBase" id="RU000384"/>
    </source>
</evidence>